<name>A0A4P9YM42_ROZAC</name>
<sequence length="111" mass="12720">MTSLAFFLLIMLQATLLKTLTICGICNSAIMEESRTQTYTLSYDRKFYYKIQACNHESKFHNNCIERYISSATAVVHDEEETAIPSPTCNHSISVLSYGKVLDRQLKEISW</sequence>
<dbReference type="Proteomes" id="UP000281549">
    <property type="component" value="Unassembled WGS sequence"/>
</dbReference>
<gene>
    <name evidence="2" type="ORF">ROZALSC1DRAFT_22140</name>
</gene>
<keyword evidence="1" id="KW-0732">Signal</keyword>
<evidence type="ECO:0000313" key="3">
    <source>
        <dbReference type="Proteomes" id="UP000281549"/>
    </source>
</evidence>
<evidence type="ECO:0008006" key="4">
    <source>
        <dbReference type="Google" id="ProtNLM"/>
    </source>
</evidence>
<feature type="non-terminal residue" evidence="2">
    <location>
        <position position="111"/>
    </location>
</feature>
<proteinExistence type="predicted"/>
<dbReference type="AlphaFoldDB" id="A0A4P9YM42"/>
<dbReference type="Gene3D" id="3.30.40.10">
    <property type="entry name" value="Zinc/RING finger domain, C3HC4 (zinc finger)"/>
    <property type="match status" value="1"/>
</dbReference>
<reference evidence="3" key="1">
    <citation type="journal article" date="2018" name="Nat. Microbiol.">
        <title>Leveraging single-cell genomics to expand the fungal tree of life.</title>
        <authorList>
            <person name="Ahrendt S.R."/>
            <person name="Quandt C.A."/>
            <person name="Ciobanu D."/>
            <person name="Clum A."/>
            <person name="Salamov A."/>
            <person name="Andreopoulos B."/>
            <person name="Cheng J.F."/>
            <person name="Woyke T."/>
            <person name="Pelin A."/>
            <person name="Henrissat B."/>
            <person name="Reynolds N.K."/>
            <person name="Benny G.L."/>
            <person name="Smith M.E."/>
            <person name="James T.Y."/>
            <person name="Grigoriev I.V."/>
        </authorList>
    </citation>
    <scope>NUCLEOTIDE SEQUENCE [LARGE SCALE GENOMIC DNA]</scope>
    <source>
        <strain evidence="3">CSF55</strain>
    </source>
</reference>
<organism evidence="2 3">
    <name type="scientific">Rozella allomycis (strain CSF55)</name>
    <dbReference type="NCBI Taxonomy" id="988480"/>
    <lineage>
        <taxon>Eukaryota</taxon>
        <taxon>Fungi</taxon>
        <taxon>Fungi incertae sedis</taxon>
        <taxon>Cryptomycota</taxon>
        <taxon>Cryptomycota incertae sedis</taxon>
        <taxon>Rozella</taxon>
    </lineage>
</organism>
<feature type="chain" id="PRO_5020915298" description="RING-type domain-containing protein" evidence="1">
    <location>
        <begin position="20"/>
        <end position="111"/>
    </location>
</feature>
<evidence type="ECO:0000313" key="2">
    <source>
        <dbReference type="EMBL" id="RKP19610.1"/>
    </source>
</evidence>
<evidence type="ECO:0000256" key="1">
    <source>
        <dbReference type="SAM" id="SignalP"/>
    </source>
</evidence>
<protein>
    <recommendedName>
        <fullName evidence="4">RING-type domain-containing protein</fullName>
    </recommendedName>
</protein>
<dbReference type="EMBL" id="ML005194">
    <property type="protein sequence ID" value="RKP19610.1"/>
    <property type="molecule type" value="Genomic_DNA"/>
</dbReference>
<feature type="signal peptide" evidence="1">
    <location>
        <begin position="1"/>
        <end position="19"/>
    </location>
</feature>
<accession>A0A4P9YM42</accession>
<dbReference type="InterPro" id="IPR013083">
    <property type="entry name" value="Znf_RING/FYVE/PHD"/>
</dbReference>